<keyword evidence="2" id="KW-1185">Reference proteome</keyword>
<name>D5EHL3_CORAD</name>
<dbReference type="AlphaFoldDB" id="D5EHL3"/>
<accession>D5EHL3</accession>
<evidence type="ECO:0000313" key="1">
    <source>
        <dbReference type="EMBL" id="ADE54054.1"/>
    </source>
</evidence>
<dbReference type="RefSeq" id="WP_013042776.1">
    <property type="nucleotide sequence ID" value="NC_014008.1"/>
</dbReference>
<sequence>MSDIGDFLDALLDDAVDFAKEELEQLVNDAKSDSKMFVKHMGELTEEFIKMRALGQITNDELRELMEDLVDLNKMQFHKLSVSAKVRAERIANGISDLVLNRLLALI</sequence>
<evidence type="ECO:0000313" key="2">
    <source>
        <dbReference type="Proteomes" id="UP000000925"/>
    </source>
</evidence>
<proteinExistence type="predicted"/>
<dbReference type="OrthoDB" id="9974147at2"/>
<protein>
    <submittedName>
        <fullName evidence="1">Uncharacterized protein</fullName>
    </submittedName>
</protein>
<dbReference type="STRING" id="583355.Caka_1032"/>
<dbReference type="HOGENOM" id="CLU_2205606_0_0_0"/>
<dbReference type="KEGG" id="caa:Caka_1032"/>
<organism evidence="1 2">
    <name type="scientific">Coraliomargarita akajimensis (strain DSM 45221 / IAM 15411 / JCM 23193 / KCTC 12865 / 04OKA010-24)</name>
    <dbReference type="NCBI Taxonomy" id="583355"/>
    <lineage>
        <taxon>Bacteria</taxon>
        <taxon>Pseudomonadati</taxon>
        <taxon>Verrucomicrobiota</taxon>
        <taxon>Opitutia</taxon>
        <taxon>Puniceicoccales</taxon>
        <taxon>Coraliomargaritaceae</taxon>
        <taxon>Coraliomargarita</taxon>
    </lineage>
</organism>
<gene>
    <name evidence="1" type="ordered locus">Caka_1032</name>
</gene>
<reference evidence="1 2" key="1">
    <citation type="journal article" date="2010" name="Stand. Genomic Sci.">
        <title>Complete genome sequence of Coraliomargarita akajimensis type strain (04OKA010-24).</title>
        <authorList>
            <person name="Mavromatis K."/>
            <person name="Abt B."/>
            <person name="Brambilla E."/>
            <person name="Lapidus A."/>
            <person name="Copeland A."/>
            <person name="Deshpande S."/>
            <person name="Nolan M."/>
            <person name="Lucas S."/>
            <person name="Tice H."/>
            <person name="Cheng J.F."/>
            <person name="Han C."/>
            <person name="Detter J.C."/>
            <person name="Woyke T."/>
            <person name="Goodwin L."/>
            <person name="Pitluck S."/>
            <person name="Held B."/>
            <person name="Brettin T."/>
            <person name="Tapia R."/>
            <person name="Ivanova N."/>
            <person name="Mikhailova N."/>
            <person name="Pati A."/>
            <person name="Liolios K."/>
            <person name="Chen A."/>
            <person name="Palaniappan K."/>
            <person name="Land M."/>
            <person name="Hauser L."/>
            <person name="Chang Y.J."/>
            <person name="Jeffries C.D."/>
            <person name="Rohde M."/>
            <person name="Goker M."/>
            <person name="Bristow J."/>
            <person name="Eisen J.A."/>
            <person name="Markowitz V."/>
            <person name="Hugenholtz P."/>
            <person name="Klenk H.P."/>
            <person name="Kyrpides N.C."/>
        </authorList>
    </citation>
    <scope>NUCLEOTIDE SEQUENCE [LARGE SCALE GENOMIC DNA]</scope>
    <source>
        <strain evidence="2">DSM 45221 / IAM 15411 / JCM 23193 / KCTC 12865</strain>
    </source>
</reference>
<dbReference type="Proteomes" id="UP000000925">
    <property type="component" value="Chromosome"/>
</dbReference>
<dbReference type="EMBL" id="CP001998">
    <property type="protein sequence ID" value="ADE54054.1"/>
    <property type="molecule type" value="Genomic_DNA"/>
</dbReference>